<gene>
    <name evidence="2" type="ORF">K443DRAFT_81933</name>
</gene>
<keyword evidence="1" id="KW-1133">Transmembrane helix</keyword>
<dbReference type="AlphaFoldDB" id="A0A0C9XXJ6"/>
<dbReference type="OrthoDB" id="2562239at2759"/>
<dbReference type="EMBL" id="KN838537">
    <property type="protein sequence ID" value="KIK09711.1"/>
    <property type="molecule type" value="Genomic_DNA"/>
</dbReference>
<evidence type="ECO:0000256" key="1">
    <source>
        <dbReference type="SAM" id="Phobius"/>
    </source>
</evidence>
<feature type="transmembrane region" description="Helical" evidence="1">
    <location>
        <begin position="158"/>
        <end position="176"/>
    </location>
</feature>
<evidence type="ECO:0000313" key="3">
    <source>
        <dbReference type="Proteomes" id="UP000054477"/>
    </source>
</evidence>
<feature type="transmembrane region" description="Helical" evidence="1">
    <location>
        <begin position="226"/>
        <end position="250"/>
    </location>
</feature>
<reference evidence="2 3" key="1">
    <citation type="submission" date="2014-04" db="EMBL/GenBank/DDBJ databases">
        <authorList>
            <consortium name="DOE Joint Genome Institute"/>
            <person name="Kuo A."/>
            <person name="Kohler A."/>
            <person name="Nagy L.G."/>
            <person name="Floudas D."/>
            <person name="Copeland A."/>
            <person name="Barry K.W."/>
            <person name="Cichocki N."/>
            <person name="Veneault-Fourrey C."/>
            <person name="LaButti K."/>
            <person name="Lindquist E.A."/>
            <person name="Lipzen A."/>
            <person name="Lundell T."/>
            <person name="Morin E."/>
            <person name="Murat C."/>
            <person name="Sun H."/>
            <person name="Tunlid A."/>
            <person name="Henrissat B."/>
            <person name="Grigoriev I.V."/>
            <person name="Hibbett D.S."/>
            <person name="Martin F."/>
            <person name="Nordberg H.P."/>
            <person name="Cantor M.N."/>
            <person name="Hua S.X."/>
        </authorList>
    </citation>
    <scope>NUCLEOTIDE SEQUENCE [LARGE SCALE GENOMIC DNA]</scope>
    <source>
        <strain evidence="2 3">LaAM-08-1</strain>
    </source>
</reference>
<keyword evidence="3" id="KW-1185">Reference proteome</keyword>
<name>A0A0C9XXJ6_9AGAR</name>
<feature type="transmembrane region" description="Helical" evidence="1">
    <location>
        <begin position="270"/>
        <end position="292"/>
    </location>
</feature>
<feature type="transmembrane region" description="Helical" evidence="1">
    <location>
        <begin position="18"/>
        <end position="37"/>
    </location>
</feature>
<dbReference type="HOGENOM" id="CLU_060803_0_0_1"/>
<accession>A0A0C9XXJ6</accession>
<evidence type="ECO:0000313" key="2">
    <source>
        <dbReference type="EMBL" id="KIK09711.1"/>
    </source>
</evidence>
<protein>
    <submittedName>
        <fullName evidence="2">Uncharacterized protein</fullName>
    </submittedName>
</protein>
<keyword evidence="1" id="KW-0812">Transmembrane</keyword>
<sequence>MVDSFPSLIGGFSLPHDLVPSIVFATIYGLLIPISIWRISSKRSRCFLIFGTTAFVTERAVMFSLRAVISRQPPEKLADGLIEYLQTTTAMGFVALSQDLAGMMRAVLVNGTYGSDMLNAQTEEVQEKGDLEHTFDMEIPDHPRTRFWIRRVHDMTQILFLAAMVTGFLGNSRVVYQRHDPTQTRINQALRYTSTAVTVFKLFVISGMCIWGYYRLARVNKRACSVLAALTIFLVRITIPAIYRLSIMSFTTSSYSSLEPGSNNSTLDKAIFYLLDVLPEWTFVVIICSINVREVLGISCKGDTRSRDETKEERVRRAIREQEKKLKNGDSTLVSVPTMCKMDSGKIAVPLIYVDK</sequence>
<proteinExistence type="predicted"/>
<feature type="transmembrane region" description="Helical" evidence="1">
    <location>
        <begin position="196"/>
        <end position="214"/>
    </location>
</feature>
<dbReference type="Proteomes" id="UP000054477">
    <property type="component" value="Unassembled WGS sequence"/>
</dbReference>
<organism evidence="2 3">
    <name type="scientific">Laccaria amethystina LaAM-08-1</name>
    <dbReference type="NCBI Taxonomy" id="1095629"/>
    <lineage>
        <taxon>Eukaryota</taxon>
        <taxon>Fungi</taxon>
        <taxon>Dikarya</taxon>
        <taxon>Basidiomycota</taxon>
        <taxon>Agaricomycotina</taxon>
        <taxon>Agaricomycetes</taxon>
        <taxon>Agaricomycetidae</taxon>
        <taxon>Agaricales</taxon>
        <taxon>Agaricineae</taxon>
        <taxon>Hydnangiaceae</taxon>
        <taxon>Laccaria</taxon>
    </lineage>
</organism>
<keyword evidence="1" id="KW-0472">Membrane</keyword>
<reference evidence="3" key="2">
    <citation type="submission" date="2015-01" db="EMBL/GenBank/DDBJ databases">
        <title>Evolutionary Origins and Diversification of the Mycorrhizal Mutualists.</title>
        <authorList>
            <consortium name="DOE Joint Genome Institute"/>
            <consortium name="Mycorrhizal Genomics Consortium"/>
            <person name="Kohler A."/>
            <person name="Kuo A."/>
            <person name="Nagy L.G."/>
            <person name="Floudas D."/>
            <person name="Copeland A."/>
            <person name="Barry K.W."/>
            <person name="Cichocki N."/>
            <person name="Veneault-Fourrey C."/>
            <person name="LaButti K."/>
            <person name="Lindquist E.A."/>
            <person name="Lipzen A."/>
            <person name="Lundell T."/>
            <person name="Morin E."/>
            <person name="Murat C."/>
            <person name="Riley R."/>
            <person name="Ohm R."/>
            <person name="Sun H."/>
            <person name="Tunlid A."/>
            <person name="Henrissat B."/>
            <person name="Grigoriev I.V."/>
            <person name="Hibbett D.S."/>
            <person name="Martin F."/>
        </authorList>
    </citation>
    <scope>NUCLEOTIDE SEQUENCE [LARGE SCALE GENOMIC DNA]</scope>
    <source>
        <strain evidence="3">LaAM-08-1</strain>
    </source>
</reference>